<sequence>MPSAALVIDHRMIRPFDPAGLGLACVSRWSDDAAPLPTASHLALDLSDESAITLTYLAHKDDHEASLVHWGFHDAHPAAWLSALTTDDRALLVVGDSTAISQAQTPPATTLALTNVWAGIIGCSDTCVIQAATPHAACARHSPRRSPPWSVAAGL</sequence>
<evidence type="ECO:0000313" key="2">
    <source>
        <dbReference type="Proteomes" id="UP000247591"/>
    </source>
</evidence>
<dbReference type="AlphaFoldDB" id="A0A318RN34"/>
<gene>
    <name evidence="1" type="ORF">DFR67_105129</name>
</gene>
<organism evidence="1 2">
    <name type="scientific">Williamsia limnetica</name>
    <dbReference type="NCBI Taxonomy" id="882452"/>
    <lineage>
        <taxon>Bacteria</taxon>
        <taxon>Bacillati</taxon>
        <taxon>Actinomycetota</taxon>
        <taxon>Actinomycetes</taxon>
        <taxon>Mycobacteriales</taxon>
        <taxon>Nocardiaceae</taxon>
        <taxon>Williamsia</taxon>
    </lineage>
</organism>
<name>A0A318RN34_WILLI</name>
<keyword evidence="2" id="KW-1185">Reference proteome</keyword>
<protein>
    <submittedName>
        <fullName evidence="1">Uncharacterized protein</fullName>
    </submittedName>
</protein>
<proteinExistence type="predicted"/>
<comment type="caution">
    <text evidence="1">The sequence shown here is derived from an EMBL/GenBank/DDBJ whole genome shotgun (WGS) entry which is preliminary data.</text>
</comment>
<dbReference type="Proteomes" id="UP000247591">
    <property type="component" value="Unassembled WGS sequence"/>
</dbReference>
<reference evidence="1 2" key="1">
    <citation type="submission" date="2018-06" db="EMBL/GenBank/DDBJ databases">
        <title>Genomic Encyclopedia of Type Strains, Phase IV (KMG-IV): sequencing the most valuable type-strain genomes for metagenomic binning, comparative biology and taxonomic classification.</title>
        <authorList>
            <person name="Goeker M."/>
        </authorList>
    </citation>
    <scope>NUCLEOTIDE SEQUENCE [LARGE SCALE GENOMIC DNA]</scope>
    <source>
        <strain evidence="1 2">DSM 45521</strain>
    </source>
</reference>
<dbReference type="EMBL" id="QJSP01000005">
    <property type="protein sequence ID" value="PYE17984.1"/>
    <property type="molecule type" value="Genomic_DNA"/>
</dbReference>
<evidence type="ECO:0000313" key="1">
    <source>
        <dbReference type="EMBL" id="PYE17984.1"/>
    </source>
</evidence>
<accession>A0A318RN34</accession>